<dbReference type="InterPro" id="IPR036034">
    <property type="entry name" value="PDZ_sf"/>
</dbReference>
<dbReference type="InterPro" id="IPR005151">
    <property type="entry name" value="Tail-specific_protease"/>
</dbReference>
<dbReference type="EC" id="3.4.21.102" evidence="8"/>
<dbReference type="Pfam" id="PF13180">
    <property type="entry name" value="PDZ_2"/>
    <property type="match status" value="1"/>
</dbReference>
<evidence type="ECO:0000313" key="8">
    <source>
        <dbReference type="EMBL" id="CUV65549.1"/>
    </source>
</evidence>
<sequence length="443" mass="47785">MIKKTKPFILFSIAVAIGSYFIGLNANAEPPVVEQPQTNQNISKEKLEAYIKFTKILNLIEHEYVDETNTTILVDKALKGLMSNLDAHSSYMDKKEYKDLNVHTKGEFGGLGISVGMKDGSLTVIAPIQDTPAYKAGVKAGDVIIKLDNKATMGMNIDEAVSIMRGKPGSSITLTILRKNETKPREIKINRAIIKVQSVFAKIIDGDLLYIQVTSFDQNVVKEVKKALTKYSKAKGIVLDLRSNPGGLLDQAVGLTDLFVDKGVIVSQKGRSKAENITFSAKADKDDVKTPMVVLVDGGSASASEIVSGALQDLKRAVVVGEKTFGKGSVQAVIPLGNEEGLRLTVARYYLPSGRSIQAKGVDPDVVVHLGSITNGTTNNGLIKESELDKHLTVGDANTTTEVMQNTLSNKGNNISESEVNKDSQLKSAIDILKALIITEGRK</sequence>
<dbReference type="GO" id="GO:0007165">
    <property type="term" value="P:signal transduction"/>
    <property type="evidence" value="ECO:0007669"/>
    <property type="project" value="TreeGrafter"/>
</dbReference>
<dbReference type="CDD" id="cd07560">
    <property type="entry name" value="Peptidase_S41_CPP"/>
    <property type="match status" value="1"/>
</dbReference>
<protein>
    <submittedName>
        <fullName evidence="8">Carboxy-terminal-processing protease</fullName>
        <ecNumber evidence="8">3.4.21.102</ecNumber>
    </submittedName>
</protein>
<evidence type="ECO:0000256" key="3">
    <source>
        <dbReference type="ARBA" id="ARBA00022801"/>
    </source>
</evidence>
<dbReference type="NCBIfam" id="TIGR00225">
    <property type="entry name" value="prc"/>
    <property type="match status" value="1"/>
</dbReference>
<dbReference type="SUPFAM" id="SSF50156">
    <property type="entry name" value="PDZ domain-like"/>
    <property type="match status" value="1"/>
</dbReference>
<dbReference type="InterPro" id="IPR001478">
    <property type="entry name" value="PDZ"/>
</dbReference>
<dbReference type="FunFam" id="2.30.42.10:FF:000063">
    <property type="entry name" value="Peptidase, S41 family"/>
    <property type="match status" value="1"/>
</dbReference>
<comment type="similarity">
    <text evidence="1 5">Belongs to the peptidase S41A family.</text>
</comment>
<dbReference type="Gene3D" id="3.30.750.44">
    <property type="match status" value="1"/>
</dbReference>
<gene>
    <name evidence="8" type="primary">ctpA</name>
    <name evidence="8" type="ORF">BN3087_380065</name>
</gene>
<feature type="domain" description="PDZ" evidence="7">
    <location>
        <begin position="97"/>
        <end position="165"/>
    </location>
</feature>
<evidence type="ECO:0000256" key="1">
    <source>
        <dbReference type="ARBA" id="ARBA00009179"/>
    </source>
</evidence>
<dbReference type="SMART" id="SM00228">
    <property type="entry name" value="PDZ"/>
    <property type="match status" value="1"/>
</dbReference>
<dbReference type="EMBL" id="FAXN01000038">
    <property type="protein sequence ID" value="CUV65549.1"/>
    <property type="molecule type" value="Genomic_DNA"/>
</dbReference>
<dbReference type="SMART" id="SM00245">
    <property type="entry name" value="TSPc"/>
    <property type="match status" value="1"/>
</dbReference>
<evidence type="ECO:0000256" key="6">
    <source>
        <dbReference type="SAM" id="SignalP"/>
    </source>
</evidence>
<dbReference type="GO" id="GO:0030288">
    <property type="term" value="C:outer membrane-bounded periplasmic space"/>
    <property type="evidence" value="ECO:0007669"/>
    <property type="project" value="TreeGrafter"/>
</dbReference>
<dbReference type="SUPFAM" id="SSF52096">
    <property type="entry name" value="ClpP/crotonase"/>
    <property type="match status" value="1"/>
</dbReference>
<dbReference type="InterPro" id="IPR004447">
    <property type="entry name" value="Peptidase_S41A"/>
</dbReference>
<dbReference type="CDD" id="cd06782">
    <property type="entry name" value="cpPDZ_CPP-like"/>
    <property type="match status" value="1"/>
</dbReference>
<keyword evidence="4 5" id="KW-0720">Serine protease</keyword>
<dbReference type="Pfam" id="PF03572">
    <property type="entry name" value="Peptidase_S41"/>
    <property type="match status" value="1"/>
</dbReference>
<evidence type="ECO:0000256" key="5">
    <source>
        <dbReference type="RuleBase" id="RU004404"/>
    </source>
</evidence>
<dbReference type="Pfam" id="PF22694">
    <property type="entry name" value="CtpB_N-like"/>
    <property type="match status" value="1"/>
</dbReference>
<dbReference type="PANTHER" id="PTHR32060">
    <property type="entry name" value="TAIL-SPECIFIC PROTEASE"/>
    <property type="match status" value="1"/>
</dbReference>
<feature type="chain" id="PRO_5006629969" evidence="6">
    <location>
        <begin position="29"/>
        <end position="443"/>
    </location>
</feature>
<dbReference type="Gene3D" id="3.90.226.10">
    <property type="entry name" value="2-enoyl-CoA Hydratase, Chain A, domain 1"/>
    <property type="match status" value="1"/>
</dbReference>
<dbReference type="AlphaFoldDB" id="A0A0S4XMT9"/>
<evidence type="ECO:0000259" key="7">
    <source>
        <dbReference type="PROSITE" id="PS50106"/>
    </source>
</evidence>
<name>A0A0S4XMT9_9BACT</name>
<dbReference type="GO" id="GO:0004252">
    <property type="term" value="F:serine-type endopeptidase activity"/>
    <property type="evidence" value="ECO:0007669"/>
    <property type="project" value="UniProtKB-EC"/>
</dbReference>
<keyword evidence="6" id="KW-0732">Signal</keyword>
<dbReference type="InterPro" id="IPR055210">
    <property type="entry name" value="CtpA/B_N"/>
</dbReference>
<dbReference type="InterPro" id="IPR029045">
    <property type="entry name" value="ClpP/crotonase-like_dom_sf"/>
</dbReference>
<organism evidence="8">
    <name type="scientific">Sulfurovum sp. enrichment culture clone C5</name>
    <dbReference type="NCBI Taxonomy" id="497650"/>
    <lineage>
        <taxon>Bacteria</taxon>
        <taxon>Pseudomonadati</taxon>
        <taxon>Campylobacterota</taxon>
        <taxon>Epsilonproteobacteria</taxon>
        <taxon>Campylobacterales</taxon>
        <taxon>Sulfurovaceae</taxon>
        <taxon>Sulfurovum</taxon>
        <taxon>environmental samples</taxon>
    </lineage>
</organism>
<reference evidence="8" key="1">
    <citation type="submission" date="2015-11" db="EMBL/GenBank/DDBJ databases">
        <authorList>
            <person name="Zhang Y."/>
            <person name="Guo Z."/>
        </authorList>
    </citation>
    <scope>NUCLEOTIDE SEQUENCE</scope>
    <source>
        <strain evidence="8">BN30871</strain>
    </source>
</reference>
<dbReference type="Gene3D" id="2.30.42.10">
    <property type="match status" value="1"/>
</dbReference>
<keyword evidence="3 5" id="KW-0378">Hydrolase</keyword>
<evidence type="ECO:0000256" key="2">
    <source>
        <dbReference type="ARBA" id="ARBA00022670"/>
    </source>
</evidence>
<feature type="signal peptide" evidence="6">
    <location>
        <begin position="1"/>
        <end position="28"/>
    </location>
</feature>
<dbReference type="GO" id="GO:0006508">
    <property type="term" value="P:proteolysis"/>
    <property type="evidence" value="ECO:0007669"/>
    <property type="project" value="UniProtKB-KW"/>
</dbReference>
<accession>A0A0S4XMT9</accession>
<keyword evidence="2 5" id="KW-0645">Protease</keyword>
<proteinExistence type="inferred from homology"/>
<evidence type="ECO:0000256" key="4">
    <source>
        <dbReference type="ARBA" id="ARBA00022825"/>
    </source>
</evidence>
<dbReference type="PROSITE" id="PS50106">
    <property type="entry name" value="PDZ"/>
    <property type="match status" value="1"/>
</dbReference>
<dbReference type="FunFam" id="3.90.226.10:FF:000029">
    <property type="entry name" value="Peptidase, S41 family"/>
    <property type="match status" value="1"/>
</dbReference>
<dbReference type="PANTHER" id="PTHR32060:SF30">
    <property type="entry name" value="CARBOXY-TERMINAL PROCESSING PROTEASE CTPA"/>
    <property type="match status" value="1"/>
</dbReference>